<protein>
    <submittedName>
        <fullName evidence="6">MBL fold metallo-hydrolase</fullName>
    </submittedName>
</protein>
<keyword evidence="4" id="KW-0862">Zinc</keyword>
<organism evidence="6 7">
    <name type="scientific">Kribbella turkmenica</name>
    <dbReference type="NCBI Taxonomy" id="2530375"/>
    <lineage>
        <taxon>Bacteria</taxon>
        <taxon>Bacillati</taxon>
        <taxon>Actinomycetota</taxon>
        <taxon>Actinomycetes</taxon>
        <taxon>Propionibacteriales</taxon>
        <taxon>Kribbellaceae</taxon>
        <taxon>Kribbella</taxon>
    </lineage>
</organism>
<evidence type="ECO:0000313" key="6">
    <source>
        <dbReference type="EMBL" id="TDD27910.1"/>
    </source>
</evidence>
<sequence length="268" mass="28849">MKIGSVHVVPVLDGVARLPIELAVASQQGSPWDCGHQPLDARGRIRMDIGSFLVRIKDRTILVDLGVGPRSIHEAFVTGGLMVNLNRISVEPEDVTDVVFTHLHIDHVGWSTVQGKATFPRATYRVHAADWAHFMTGAPVDPVLDSLVREVIAPIEGQLETFDAETELLPGLYARPAPGHTPGSTIFVVADAGERALLLGDVAHTVAELTDPVWEGVADVDKSAANAVRQRIADELEASGDAFAPAHFPELAFGRLVTVDGVRKFAWA</sequence>
<dbReference type="EMBL" id="SMKR01000028">
    <property type="protein sequence ID" value="TDD27910.1"/>
    <property type="molecule type" value="Genomic_DNA"/>
</dbReference>
<keyword evidence="7" id="KW-1185">Reference proteome</keyword>
<evidence type="ECO:0000259" key="5">
    <source>
        <dbReference type="SMART" id="SM00849"/>
    </source>
</evidence>
<dbReference type="OrthoDB" id="5177904at2"/>
<name>A0A4R4XBE3_9ACTN</name>
<comment type="caution">
    <text evidence="6">The sequence shown here is derived from an EMBL/GenBank/DDBJ whole genome shotgun (WGS) entry which is preliminary data.</text>
</comment>
<dbReference type="SMART" id="SM00849">
    <property type="entry name" value="Lactamase_B"/>
    <property type="match status" value="1"/>
</dbReference>
<dbReference type="RefSeq" id="WP_132318180.1">
    <property type="nucleotide sequence ID" value="NZ_SMKR01000028.1"/>
</dbReference>
<comment type="similarity">
    <text evidence="1">Belongs to the metallo-beta-lactamase superfamily.</text>
</comment>
<accession>A0A4R4XBE3</accession>
<dbReference type="PANTHER" id="PTHR42978">
    <property type="entry name" value="QUORUM-QUENCHING LACTONASE YTNP-RELATED-RELATED"/>
    <property type="match status" value="1"/>
</dbReference>
<evidence type="ECO:0000313" key="7">
    <source>
        <dbReference type="Proteomes" id="UP000295172"/>
    </source>
</evidence>
<reference evidence="6 7" key="1">
    <citation type="submission" date="2019-02" db="EMBL/GenBank/DDBJ databases">
        <title>Draft genome sequences of novel Actinobacteria.</title>
        <authorList>
            <person name="Sahin N."/>
            <person name="Ay H."/>
            <person name="Saygin H."/>
        </authorList>
    </citation>
    <scope>NUCLEOTIDE SEQUENCE [LARGE SCALE GENOMIC DNA]</scope>
    <source>
        <strain evidence="6 7">16K104</strain>
    </source>
</reference>
<evidence type="ECO:0000256" key="3">
    <source>
        <dbReference type="ARBA" id="ARBA00022801"/>
    </source>
</evidence>
<feature type="domain" description="Metallo-beta-lactamase" evidence="5">
    <location>
        <begin position="48"/>
        <end position="247"/>
    </location>
</feature>
<dbReference type="AlphaFoldDB" id="A0A4R4XBE3"/>
<evidence type="ECO:0000256" key="2">
    <source>
        <dbReference type="ARBA" id="ARBA00022723"/>
    </source>
</evidence>
<evidence type="ECO:0000256" key="1">
    <source>
        <dbReference type="ARBA" id="ARBA00007749"/>
    </source>
</evidence>
<dbReference type="GO" id="GO:0016787">
    <property type="term" value="F:hydrolase activity"/>
    <property type="evidence" value="ECO:0007669"/>
    <property type="project" value="UniProtKB-KW"/>
</dbReference>
<dbReference type="Gene3D" id="3.60.15.10">
    <property type="entry name" value="Ribonuclease Z/Hydroxyacylglutathione hydrolase-like"/>
    <property type="match status" value="1"/>
</dbReference>
<dbReference type="Proteomes" id="UP000295172">
    <property type="component" value="Unassembled WGS sequence"/>
</dbReference>
<evidence type="ECO:0000256" key="4">
    <source>
        <dbReference type="ARBA" id="ARBA00022833"/>
    </source>
</evidence>
<dbReference type="InterPro" id="IPR036866">
    <property type="entry name" value="RibonucZ/Hydroxyglut_hydro"/>
</dbReference>
<dbReference type="InterPro" id="IPR001279">
    <property type="entry name" value="Metallo-B-lactamas"/>
</dbReference>
<dbReference type="InterPro" id="IPR051013">
    <property type="entry name" value="MBL_superfamily_lactonases"/>
</dbReference>
<dbReference type="SUPFAM" id="SSF56281">
    <property type="entry name" value="Metallo-hydrolase/oxidoreductase"/>
    <property type="match status" value="1"/>
</dbReference>
<gene>
    <name evidence="6" type="ORF">E1218_08965</name>
</gene>
<keyword evidence="3 6" id="KW-0378">Hydrolase</keyword>
<keyword evidence="2" id="KW-0479">Metal-binding</keyword>
<dbReference type="Pfam" id="PF00753">
    <property type="entry name" value="Lactamase_B"/>
    <property type="match status" value="1"/>
</dbReference>
<dbReference type="GO" id="GO:0046872">
    <property type="term" value="F:metal ion binding"/>
    <property type="evidence" value="ECO:0007669"/>
    <property type="project" value="UniProtKB-KW"/>
</dbReference>
<proteinExistence type="inferred from homology"/>